<dbReference type="RefSeq" id="WP_131616815.1">
    <property type="nucleotide sequence ID" value="NZ_CP036532.1"/>
</dbReference>
<dbReference type="GO" id="GO:0030246">
    <property type="term" value="F:carbohydrate binding"/>
    <property type="evidence" value="ECO:0007669"/>
    <property type="project" value="InterPro"/>
</dbReference>
<feature type="domain" description="Sugar-binding" evidence="5">
    <location>
        <begin position="73"/>
        <end position="321"/>
    </location>
</feature>
<dbReference type="InterPro" id="IPR036388">
    <property type="entry name" value="WH-like_DNA-bd_sf"/>
</dbReference>
<gene>
    <name evidence="6" type="ORF">E0E05_11350</name>
</gene>
<keyword evidence="7" id="KW-1185">Reference proteome</keyword>
<evidence type="ECO:0000256" key="3">
    <source>
        <dbReference type="ARBA" id="ARBA00023125"/>
    </source>
</evidence>
<name>A0A4P6V3S2_9HYPH</name>
<comment type="similarity">
    <text evidence="1">Belongs to the SorC transcriptional regulatory family.</text>
</comment>
<organism evidence="6 7">
    <name type="scientific">Roseitalea porphyridii</name>
    <dbReference type="NCBI Taxonomy" id="1852022"/>
    <lineage>
        <taxon>Bacteria</taxon>
        <taxon>Pseudomonadati</taxon>
        <taxon>Pseudomonadota</taxon>
        <taxon>Alphaproteobacteria</taxon>
        <taxon>Hyphomicrobiales</taxon>
        <taxon>Ahrensiaceae</taxon>
        <taxon>Roseitalea</taxon>
    </lineage>
</organism>
<evidence type="ECO:0000313" key="7">
    <source>
        <dbReference type="Proteomes" id="UP000293719"/>
    </source>
</evidence>
<dbReference type="InterPro" id="IPR037171">
    <property type="entry name" value="NagB/RpiA_transferase-like"/>
</dbReference>
<evidence type="ECO:0000259" key="5">
    <source>
        <dbReference type="Pfam" id="PF04198"/>
    </source>
</evidence>
<keyword evidence="3" id="KW-0238">DNA-binding</keyword>
<reference evidence="6 7" key="1">
    <citation type="journal article" date="2017" name="Int. J. Syst. Evol. Microbiol.">
        <title>Roseitalea porphyridii gen. nov., sp. nov., isolated from a red alga, and reclassification of Hoeflea suaedae Chung et al. 2013 as Pseudohoeflea suaedae gen. nov., comb. nov.</title>
        <authorList>
            <person name="Hyeon J.W."/>
            <person name="Jeong S.E."/>
            <person name="Baek K."/>
            <person name="Jeon C.O."/>
        </authorList>
    </citation>
    <scope>NUCLEOTIDE SEQUENCE [LARGE SCALE GENOMIC DNA]</scope>
    <source>
        <strain evidence="6 7">MA7-20</strain>
    </source>
</reference>
<dbReference type="KEGG" id="rpod:E0E05_11350"/>
<dbReference type="Gene3D" id="1.10.10.10">
    <property type="entry name" value="Winged helix-like DNA-binding domain superfamily/Winged helix DNA-binding domain"/>
    <property type="match status" value="1"/>
</dbReference>
<dbReference type="EMBL" id="CP036532">
    <property type="protein sequence ID" value="QBK31140.1"/>
    <property type="molecule type" value="Genomic_DNA"/>
</dbReference>
<dbReference type="Pfam" id="PF04198">
    <property type="entry name" value="Sugar-bind"/>
    <property type="match status" value="1"/>
</dbReference>
<dbReference type="AlphaFoldDB" id="A0A4P6V3S2"/>
<evidence type="ECO:0000256" key="1">
    <source>
        <dbReference type="ARBA" id="ARBA00010466"/>
    </source>
</evidence>
<dbReference type="GeneID" id="90767894"/>
<dbReference type="InterPro" id="IPR007324">
    <property type="entry name" value="Sugar-bd_dom_put"/>
</dbReference>
<sequence length="330" mass="35264">MPSASVRRSAGQISGEDIVVEAAWLYYHDGLNQNEIAARLKVSRATVVNYLQEARERGYINITLAAEPFTNHRIAHELCGMFELRAAYVLPDGAGGELEQFERAVRGAANWLPSLLAPGDRLGVAWGKTIYDTADQIEPVTIPDLEVIQLVGSMATPYGFSAEVCSSNVARKLGAKCVNLHVPALLSTPQIAAMLRKEAIIAAQLEAIDRCNKTLFAVGSCDHDSHIVTSGIASHADLDWYVAHGAAGVLCGRFIDAGGEPVRGPLDERMIGVEPTALRGKQTGLLVSVGQEKTVAMLAALRGGYATHLVTSRTTAEHLLSLAERAETAA</sequence>
<evidence type="ECO:0000256" key="2">
    <source>
        <dbReference type="ARBA" id="ARBA00023015"/>
    </source>
</evidence>
<dbReference type="OrthoDB" id="9806345at2"/>
<dbReference type="PANTHER" id="PTHR34294">
    <property type="entry name" value="TRANSCRIPTIONAL REGULATOR-RELATED"/>
    <property type="match status" value="1"/>
</dbReference>
<keyword evidence="4" id="KW-0804">Transcription</keyword>
<dbReference type="InterPro" id="IPR051054">
    <property type="entry name" value="SorC_transcr_regulators"/>
</dbReference>
<keyword evidence="2" id="KW-0805">Transcription regulation</keyword>
<dbReference type="GO" id="GO:0003677">
    <property type="term" value="F:DNA binding"/>
    <property type="evidence" value="ECO:0007669"/>
    <property type="project" value="UniProtKB-KW"/>
</dbReference>
<dbReference type="PANTHER" id="PTHR34294:SF1">
    <property type="entry name" value="TRANSCRIPTIONAL REGULATOR LSRR"/>
    <property type="match status" value="1"/>
</dbReference>
<evidence type="ECO:0000313" key="6">
    <source>
        <dbReference type="EMBL" id="QBK31140.1"/>
    </source>
</evidence>
<proteinExistence type="inferred from homology"/>
<dbReference type="Gene3D" id="3.40.50.1360">
    <property type="match status" value="1"/>
</dbReference>
<dbReference type="Proteomes" id="UP000293719">
    <property type="component" value="Chromosome"/>
</dbReference>
<accession>A0A4P6V3S2</accession>
<evidence type="ECO:0000256" key="4">
    <source>
        <dbReference type="ARBA" id="ARBA00023163"/>
    </source>
</evidence>
<protein>
    <submittedName>
        <fullName evidence="6">Sugar-binding transcriptional regulator</fullName>
    </submittedName>
</protein>
<dbReference type="SUPFAM" id="SSF100950">
    <property type="entry name" value="NagB/RpiA/CoA transferase-like"/>
    <property type="match status" value="1"/>
</dbReference>